<keyword evidence="1" id="KW-0812">Transmembrane</keyword>
<organism evidence="2 3">
    <name type="scientific">Stutzerimonas stutzeri</name>
    <name type="common">Pseudomonas stutzeri</name>
    <dbReference type="NCBI Taxonomy" id="316"/>
    <lineage>
        <taxon>Bacteria</taxon>
        <taxon>Pseudomonadati</taxon>
        <taxon>Pseudomonadota</taxon>
        <taxon>Gammaproteobacteria</taxon>
        <taxon>Pseudomonadales</taxon>
        <taxon>Pseudomonadaceae</taxon>
        <taxon>Stutzerimonas</taxon>
    </lineage>
</organism>
<evidence type="ECO:0000256" key="1">
    <source>
        <dbReference type="SAM" id="Phobius"/>
    </source>
</evidence>
<protein>
    <submittedName>
        <fullName evidence="2">Uncharacterized protein</fullName>
    </submittedName>
</protein>
<dbReference type="OrthoDB" id="6199484at2"/>
<accession>A0A6I6LEB2</accession>
<dbReference type="RefSeq" id="WP_158186222.1">
    <property type="nucleotide sequence ID" value="NZ_CP046902.1"/>
</dbReference>
<evidence type="ECO:0000313" key="2">
    <source>
        <dbReference type="EMBL" id="QGZ28618.1"/>
    </source>
</evidence>
<reference evidence="2 3" key="1">
    <citation type="submission" date="2019-12" db="EMBL/GenBank/DDBJ databases">
        <title>Complete genome sequence of Pseudomonas stutzeri.</title>
        <authorList>
            <person name="Lim S.R."/>
            <person name="Kim J.H."/>
        </authorList>
    </citation>
    <scope>NUCLEOTIDE SEQUENCE [LARGE SCALE GENOMIC DNA]</scope>
    <source>
        <strain evidence="2 3">PM101005</strain>
    </source>
</reference>
<feature type="transmembrane region" description="Helical" evidence="1">
    <location>
        <begin position="37"/>
        <end position="60"/>
    </location>
</feature>
<keyword evidence="1" id="KW-0472">Membrane</keyword>
<evidence type="ECO:0000313" key="3">
    <source>
        <dbReference type="Proteomes" id="UP000438983"/>
    </source>
</evidence>
<feature type="transmembrane region" description="Helical" evidence="1">
    <location>
        <begin position="150"/>
        <end position="168"/>
    </location>
</feature>
<sequence length="212" mass="22344">MNPMPDLLQATLLMLAGLSSAVWIGTARRGYGEPDQPALFCALLAFSLAAGTGACAAGRLAFGLDTLEAERWLMQATLLLGLPLVGVVALTLSRAWTWSRPTWGRIVIGLCAFFELARQLGWSAPYALALGLLSALLVVYAGALHWPARLQASAGAAGGVLMLIAVPWSGLTFGPNPLGGFQQLWLALACPIIAWLLLNLPGNLRERTTAPA</sequence>
<gene>
    <name evidence="2" type="ORF">GQA94_00535</name>
</gene>
<keyword evidence="1" id="KW-1133">Transmembrane helix</keyword>
<dbReference type="AlphaFoldDB" id="A0A6I6LEB2"/>
<proteinExistence type="predicted"/>
<feature type="transmembrane region" description="Helical" evidence="1">
    <location>
        <begin position="180"/>
        <end position="198"/>
    </location>
</feature>
<dbReference type="EMBL" id="CP046902">
    <property type="protein sequence ID" value="QGZ28618.1"/>
    <property type="molecule type" value="Genomic_DNA"/>
</dbReference>
<name>A0A6I6LEB2_STUST</name>
<feature type="transmembrane region" description="Helical" evidence="1">
    <location>
        <begin position="124"/>
        <end position="143"/>
    </location>
</feature>
<dbReference type="Proteomes" id="UP000438983">
    <property type="component" value="Chromosome"/>
</dbReference>
<feature type="transmembrane region" description="Helical" evidence="1">
    <location>
        <begin position="72"/>
        <end position="92"/>
    </location>
</feature>